<feature type="compositionally biased region" description="Basic and acidic residues" evidence="1">
    <location>
        <begin position="14"/>
        <end position="24"/>
    </location>
</feature>
<dbReference type="GeneID" id="20085248"/>
<sequence length="212" mass="23908">MSDIDEGSPSRKSRSPERDDDTVRSPRRTQPQPIDRRGVGQEGNARHVPRVVPSAAPVSAAETPLPTDTPTATSVAEDIDMGEDYGVRVLNTPAIPQPPLFKGSTKTERRVFMREYQQYTSLIEALQSTSQRPFLMPSHGDVIEAKWVAWFMEAHNEEPVELDALKRCLQIAVQFDMKILDANSRVSRMLDNLMRALKSGCCIKKENWWWGS</sequence>
<evidence type="ECO:0000256" key="1">
    <source>
        <dbReference type="SAM" id="MobiDB-lite"/>
    </source>
</evidence>
<feature type="compositionally biased region" description="Low complexity" evidence="1">
    <location>
        <begin position="50"/>
        <end position="61"/>
    </location>
</feature>
<accession>A0A024TZE6</accession>
<protein>
    <submittedName>
        <fullName evidence="2">Uncharacterized protein</fullName>
    </submittedName>
</protein>
<organism evidence="2">
    <name type="scientific">Aphanomyces invadans</name>
    <dbReference type="NCBI Taxonomy" id="157072"/>
    <lineage>
        <taxon>Eukaryota</taxon>
        <taxon>Sar</taxon>
        <taxon>Stramenopiles</taxon>
        <taxon>Oomycota</taxon>
        <taxon>Saprolegniomycetes</taxon>
        <taxon>Saprolegniales</taxon>
        <taxon>Verrucalvaceae</taxon>
        <taxon>Aphanomyces</taxon>
    </lineage>
</organism>
<gene>
    <name evidence="2" type="ORF">H310_08198</name>
</gene>
<dbReference type="EMBL" id="KI913967">
    <property type="protein sequence ID" value="ETV99535.1"/>
    <property type="molecule type" value="Genomic_DNA"/>
</dbReference>
<name>A0A024TZE6_9STRA</name>
<dbReference type="AlphaFoldDB" id="A0A024TZE6"/>
<dbReference type="RefSeq" id="XP_008872091.1">
    <property type="nucleotide sequence ID" value="XM_008873869.1"/>
</dbReference>
<evidence type="ECO:0000313" key="2">
    <source>
        <dbReference type="EMBL" id="ETV99535.1"/>
    </source>
</evidence>
<dbReference type="VEuPathDB" id="FungiDB:H310_08198"/>
<feature type="region of interest" description="Disordered" evidence="1">
    <location>
        <begin position="1"/>
        <end position="73"/>
    </location>
</feature>
<reference evidence="2" key="1">
    <citation type="submission" date="2013-12" db="EMBL/GenBank/DDBJ databases">
        <title>The Genome Sequence of Aphanomyces invadans NJM9701.</title>
        <authorList>
            <consortium name="The Broad Institute Genomics Platform"/>
            <person name="Russ C."/>
            <person name="Tyler B."/>
            <person name="van West P."/>
            <person name="Dieguez-Uribeondo J."/>
            <person name="Young S.K."/>
            <person name="Zeng Q."/>
            <person name="Gargeya S."/>
            <person name="Fitzgerald M."/>
            <person name="Abouelleil A."/>
            <person name="Alvarado L."/>
            <person name="Chapman S.B."/>
            <person name="Gainer-Dewar J."/>
            <person name="Goldberg J."/>
            <person name="Griggs A."/>
            <person name="Gujja S."/>
            <person name="Hansen M."/>
            <person name="Howarth C."/>
            <person name="Imamovic A."/>
            <person name="Ireland A."/>
            <person name="Larimer J."/>
            <person name="McCowan C."/>
            <person name="Murphy C."/>
            <person name="Pearson M."/>
            <person name="Poon T.W."/>
            <person name="Priest M."/>
            <person name="Roberts A."/>
            <person name="Saif S."/>
            <person name="Shea T."/>
            <person name="Sykes S."/>
            <person name="Wortman J."/>
            <person name="Nusbaum C."/>
            <person name="Birren B."/>
        </authorList>
    </citation>
    <scope>NUCLEOTIDE SEQUENCE [LARGE SCALE GENOMIC DNA]</scope>
    <source>
        <strain evidence="2">NJM9701</strain>
    </source>
</reference>
<proteinExistence type="predicted"/>